<evidence type="ECO:0000256" key="12">
    <source>
        <dbReference type="ARBA" id="ARBA00023012"/>
    </source>
</evidence>
<evidence type="ECO:0000313" key="17">
    <source>
        <dbReference type="EMBL" id="SDP36407.1"/>
    </source>
</evidence>
<sequence length="458" mass="53070">MVILIKINKKLSISISLIIVLVAIISILINNLFISNYYLHQKKKSLDEIAIELKNGGLESIEKIENINDLTIAYARLDGSVEEVNEQIIRQFEIKKIKLNKFWVTEETIESLQYKSVNKIFDQGKNKYSFLTKFIIMDEHVVAIGMSIPHLDETINIINQFNIYLMIFSLILIGILVLIFSRRIIKPIEKLRVLSQDIASLNFRTESIKTNDEIEELSKSINSMSISLEKAHSELNLKNENLKTMISDTSHELKTPVALIKVYARGIEDGLDDGSYIETILEQTENMENLIERLLYWAKFQKNILNKCKFDLKDELFSILEKYKLIIEENNIELLLNLDHENNYEIYGDKNSIDIVLNNLITNAIKYTNNKKIKITVLKENNKVKLLISNGADNITKENIEKIWKPFYVIEKSRSKELSGTGLGLPIVKTILENHKFNFDVETKHGNIEFYILFKESY</sequence>
<dbReference type="InterPro" id="IPR050398">
    <property type="entry name" value="HssS/ArlS-like"/>
</dbReference>
<keyword evidence="4" id="KW-1003">Cell membrane</keyword>
<dbReference type="InterPro" id="IPR003660">
    <property type="entry name" value="HAMP_dom"/>
</dbReference>
<reference evidence="17 18" key="1">
    <citation type="submission" date="2016-10" db="EMBL/GenBank/DDBJ databases">
        <authorList>
            <person name="de Groot N.N."/>
        </authorList>
    </citation>
    <scope>NUCLEOTIDE SEQUENCE [LARGE SCALE GENOMIC DNA]</scope>
    <source>
        <strain evidence="17 18">DSM 12272</strain>
    </source>
</reference>
<evidence type="ECO:0000256" key="1">
    <source>
        <dbReference type="ARBA" id="ARBA00000085"/>
    </source>
</evidence>
<keyword evidence="11 14" id="KW-1133">Transmembrane helix</keyword>
<evidence type="ECO:0000256" key="14">
    <source>
        <dbReference type="SAM" id="Phobius"/>
    </source>
</evidence>
<evidence type="ECO:0000256" key="6">
    <source>
        <dbReference type="ARBA" id="ARBA00022679"/>
    </source>
</evidence>
<keyword evidence="13 14" id="KW-0472">Membrane</keyword>
<dbReference type="PANTHER" id="PTHR45528:SF1">
    <property type="entry name" value="SENSOR HISTIDINE KINASE CPXA"/>
    <property type="match status" value="1"/>
</dbReference>
<evidence type="ECO:0000256" key="5">
    <source>
        <dbReference type="ARBA" id="ARBA00022553"/>
    </source>
</evidence>
<keyword evidence="10" id="KW-0067">ATP-binding</keyword>
<feature type="domain" description="HAMP" evidence="16">
    <location>
        <begin position="182"/>
        <end position="233"/>
    </location>
</feature>
<keyword evidence="6" id="KW-0808">Transferase</keyword>
<dbReference type="GO" id="GO:0005524">
    <property type="term" value="F:ATP binding"/>
    <property type="evidence" value="ECO:0007669"/>
    <property type="project" value="UniProtKB-KW"/>
</dbReference>
<evidence type="ECO:0000256" key="3">
    <source>
        <dbReference type="ARBA" id="ARBA00012438"/>
    </source>
</evidence>
<dbReference type="Pfam" id="PF02518">
    <property type="entry name" value="HATPase_c"/>
    <property type="match status" value="1"/>
</dbReference>
<dbReference type="Pfam" id="PF00672">
    <property type="entry name" value="HAMP"/>
    <property type="match status" value="1"/>
</dbReference>
<comment type="catalytic activity">
    <reaction evidence="1">
        <text>ATP + protein L-histidine = ADP + protein N-phospho-L-histidine.</text>
        <dbReference type="EC" id="2.7.13.3"/>
    </reaction>
</comment>
<name>A0A1H0S415_9CLOT</name>
<dbReference type="SUPFAM" id="SSF55874">
    <property type="entry name" value="ATPase domain of HSP90 chaperone/DNA topoisomerase II/histidine kinase"/>
    <property type="match status" value="1"/>
</dbReference>
<dbReference type="Pfam" id="PF00512">
    <property type="entry name" value="HisKA"/>
    <property type="match status" value="1"/>
</dbReference>
<evidence type="ECO:0000256" key="9">
    <source>
        <dbReference type="ARBA" id="ARBA00022777"/>
    </source>
</evidence>
<keyword evidence="7 14" id="KW-0812">Transmembrane</keyword>
<dbReference type="InterPro" id="IPR003594">
    <property type="entry name" value="HATPase_dom"/>
</dbReference>
<dbReference type="RefSeq" id="WP_207713848.1">
    <property type="nucleotide sequence ID" value="NZ_CP071376.1"/>
</dbReference>
<dbReference type="CDD" id="cd06225">
    <property type="entry name" value="HAMP"/>
    <property type="match status" value="1"/>
</dbReference>
<evidence type="ECO:0000256" key="4">
    <source>
        <dbReference type="ARBA" id="ARBA00022475"/>
    </source>
</evidence>
<dbReference type="SMART" id="SM00388">
    <property type="entry name" value="HisKA"/>
    <property type="match status" value="1"/>
</dbReference>
<feature type="domain" description="Histidine kinase" evidence="15">
    <location>
        <begin position="248"/>
        <end position="458"/>
    </location>
</feature>
<dbReference type="AlphaFoldDB" id="A0A1H0S415"/>
<evidence type="ECO:0000256" key="11">
    <source>
        <dbReference type="ARBA" id="ARBA00022989"/>
    </source>
</evidence>
<dbReference type="SMART" id="SM00387">
    <property type="entry name" value="HATPase_c"/>
    <property type="match status" value="1"/>
</dbReference>
<organism evidence="17 18">
    <name type="scientific">Clostridium gasigenes</name>
    <dbReference type="NCBI Taxonomy" id="94869"/>
    <lineage>
        <taxon>Bacteria</taxon>
        <taxon>Bacillati</taxon>
        <taxon>Bacillota</taxon>
        <taxon>Clostridia</taxon>
        <taxon>Eubacteriales</taxon>
        <taxon>Clostridiaceae</taxon>
        <taxon>Clostridium</taxon>
    </lineage>
</organism>
<dbReference type="GeneID" id="65308483"/>
<feature type="transmembrane region" description="Helical" evidence="14">
    <location>
        <begin position="12"/>
        <end position="34"/>
    </location>
</feature>
<dbReference type="GO" id="GO:0005886">
    <property type="term" value="C:plasma membrane"/>
    <property type="evidence" value="ECO:0007669"/>
    <property type="project" value="UniProtKB-SubCell"/>
</dbReference>
<dbReference type="SUPFAM" id="SSF158472">
    <property type="entry name" value="HAMP domain-like"/>
    <property type="match status" value="1"/>
</dbReference>
<proteinExistence type="predicted"/>
<dbReference type="CDD" id="cd00082">
    <property type="entry name" value="HisKA"/>
    <property type="match status" value="1"/>
</dbReference>
<dbReference type="PROSITE" id="PS50109">
    <property type="entry name" value="HIS_KIN"/>
    <property type="match status" value="1"/>
</dbReference>
<dbReference type="EMBL" id="FNJM01000004">
    <property type="protein sequence ID" value="SDP36407.1"/>
    <property type="molecule type" value="Genomic_DNA"/>
</dbReference>
<evidence type="ECO:0000256" key="10">
    <source>
        <dbReference type="ARBA" id="ARBA00022840"/>
    </source>
</evidence>
<evidence type="ECO:0000256" key="13">
    <source>
        <dbReference type="ARBA" id="ARBA00023136"/>
    </source>
</evidence>
<protein>
    <recommendedName>
        <fullName evidence="3">histidine kinase</fullName>
        <ecNumber evidence="3">2.7.13.3</ecNumber>
    </recommendedName>
</protein>
<evidence type="ECO:0000256" key="2">
    <source>
        <dbReference type="ARBA" id="ARBA00004651"/>
    </source>
</evidence>
<dbReference type="InterPro" id="IPR036890">
    <property type="entry name" value="HATPase_C_sf"/>
</dbReference>
<keyword evidence="8" id="KW-0547">Nucleotide-binding</keyword>
<accession>A0A1H0S415</accession>
<dbReference type="PANTHER" id="PTHR45528">
    <property type="entry name" value="SENSOR HISTIDINE KINASE CPXA"/>
    <property type="match status" value="1"/>
</dbReference>
<dbReference type="Gene3D" id="6.10.340.10">
    <property type="match status" value="1"/>
</dbReference>
<evidence type="ECO:0000256" key="8">
    <source>
        <dbReference type="ARBA" id="ARBA00022741"/>
    </source>
</evidence>
<evidence type="ECO:0000259" key="16">
    <source>
        <dbReference type="PROSITE" id="PS50885"/>
    </source>
</evidence>
<gene>
    <name evidence="17" type="ORF">SAMN04488529_104152</name>
</gene>
<evidence type="ECO:0000259" key="15">
    <source>
        <dbReference type="PROSITE" id="PS50109"/>
    </source>
</evidence>
<dbReference type="STRING" id="94869.SAMN04488529_104152"/>
<dbReference type="InterPro" id="IPR003661">
    <property type="entry name" value="HisK_dim/P_dom"/>
</dbReference>
<dbReference type="CDD" id="cd00075">
    <property type="entry name" value="HATPase"/>
    <property type="match status" value="1"/>
</dbReference>
<dbReference type="InterPro" id="IPR005467">
    <property type="entry name" value="His_kinase_dom"/>
</dbReference>
<dbReference type="PROSITE" id="PS50885">
    <property type="entry name" value="HAMP"/>
    <property type="match status" value="1"/>
</dbReference>
<dbReference type="SMART" id="SM00304">
    <property type="entry name" value="HAMP"/>
    <property type="match status" value="1"/>
</dbReference>
<keyword evidence="9 17" id="KW-0418">Kinase</keyword>
<keyword evidence="18" id="KW-1185">Reference proteome</keyword>
<dbReference type="InterPro" id="IPR036097">
    <property type="entry name" value="HisK_dim/P_sf"/>
</dbReference>
<dbReference type="GO" id="GO:0000155">
    <property type="term" value="F:phosphorelay sensor kinase activity"/>
    <property type="evidence" value="ECO:0007669"/>
    <property type="project" value="InterPro"/>
</dbReference>
<feature type="transmembrane region" description="Helical" evidence="14">
    <location>
        <begin position="161"/>
        <end position="180"/>
    </location>
</feature>
<evidence type="ECO:0000313" key="18">
    <source>
        <dbReference type="Proteomes" id="UP000198597"/>
    </source>
</evidence>
<dbReference type="Gene3D" id="1.10.287.130">
    <property type="match status" value="1"/>
</dbReference>
<dbReference type="Gene3D" id="3.30.565.10">
    <property type="entry name" value="Histidine kinase-like ATPase, C-terminal domain"/>
    <property type="match status" value="1"/>
</dbReference>
<dbReference type="Proteomes" id="UP000198597">
    <property type="component" value="Unassembled WGS sequence"/>
</dbReference>
<keyword evidence="12" id="KW-0902">Two-component regulatory system</keyword>
<keyword evidence="5" id="KW-0597">Phosphoprotein</keyword>
<evidence type="ECO:0000256" key="7">
    <source>
        <dbReference type="ARBA" id="ARBA00022692"/>
    </source>
</evidence>
<dbReference type="SUPFAM" id="SSF47384">
    <property type="entry name" value="Homodimeric domain of signal transducing histidine kinase"/>
    <property type="match status" value="1"/>
</dbReference>
<comment type="subcellular location">
    <subcellularLocation>
        <location evidence="2">Cell membrane</location>
        <topology evidence="2">Multi-pass membrane protein</topology>
    </subcellularLocation>
</comment>
<dbReference type="EC" id="2.7.13.3" evidence="3"/>